<dbReference type="RefSeq" id="WP_151916518.1">
    <property type="nucleotide sequence ID" value="NZ_RQSP01000009.1"/>
</dbReference>
<gene>
    <name evidence="1" type="ORF">EHS19_04115</name>
</gene>
<dbReference type="AlphaFoldDB" id="A0A5N5RLK5"/>
<proteinExistence type="predicted"/>
<evidence type="ECO:0000313" key="1">
    <source>
        <dbReference type="EMBL" id="KAB5607651.1"/>
    </source>
</evidence>
<evidence type="ECO:0000313" key="2">
    <source>
        <dbReference type="Proteomes" id="UP000326336"/>
    </source>
</evidence>
<accession>A0A5N5RLK5</accession>
<dbReference type="OrthoDB" id="3230695at2"/>
<reference evidence="1 2" key="1">
    <citation type="journal article" date="2019" name="Int. J. Syst. Evol. Microbiol.">
        <title>Bifidobacterium jacchi sp. nov., isolated from the faeces of a baby common marmoset (Callithrix jacchus).</title>
        <authorList>
            <person name="Modesto M."/>
            <person name="Watanabe K."/>
            <person name="Arita M."/>
            <person name="Satti M."/>
            <person name="Oki K."/>
            <person name="Sciavilla P."/>
            <person name="Patavino C."/>
            <person name="Camma C."/>
            <person name="Michelini S."/>
            <person name="Sgorbati B."/>
            <person name="Mattarelli P."/>
        </authorList>
    </citation>
    <scope>NUCLEOTIDE SEQUENCE [LARGE SCALE GENOMIC DNA]</scope>
    <source>
        <strain evidence="1 2">MRM 9.3</strain>
    </source>
</reference>
<dbReference type="EMBL" id="RQSP01000009">
    <property type="protein sequence ID" value="KAB5607651.1"/>
    <property type="molecule type" value="Genomic_DNA"/>
</dbReference>
<comment type="caution">
    <text evidence="1">The sequence shown here is derived from an EMBL/GenBank/DDBJ whole genome shotgun (WGS) entry which is preliminary data.</text>
</comment>
<keyword evidence="2" id="KW-1185">Reference proteome</keyword>
<sequence length="254" mass="26925">MSDDTTMRGNGMDAIAGGASPWRDDVARPFTPRDVIAGLTGGFPPALAARMLADGVALAYANRYLTRYSALSGHLPYPYESRVERECRESTPEGDADLAVALAVGYGVPDAMFDDLAHELDAWDGAVTMGAADAADADAVLESVGRFAPVLLGDEGGRTDVGTDGDASCRERPTGTHWDAVFVSQRSRVLMRRDSAGTLTLRVDMPDADGAHVLVLRFADGNELTLDIDVRRGTWRRGGVAVPSGALPVSCTLR</sequence>
<dbReference type="Proteomes" id="UP000326336">
    <property type="component" value="Unassembled WGS sequence"/>
</dbReference>
<protein>
    <submittedName>
        <fullName evidence="1">Uncharacterized protein</fullName>
    </submittedName>
</protein>
<name>A0A5N5RLK5_9BIFI</name>
<organism evidence="1 2">
    <name type="scientific">Bifidobacterium jacchi</name>
    <dbReference type="NCBI Taxonomy" id="2490545"/>
    <lineage>
        <taxon>Bacteria</taxon>
        <taxon>Bacillati</taxon>
        <taxon>Actinomycetota</taxon>
        <taxon>Actinomycetes</taxon>
        <taxon>Bifidobacteriales</taxon>
        <taxon>Bifidobacteriaceae</taxon>
        <taxon>Bifidobacterium</taxon>
    </lineage>
</organism>